<comment type="similarity">
    <text evidence="1">Belongs to the universal stress protein A family.</text>
</comment>
<dbReference type="RefSeq" id="WP_267624592.1">
    <property type="nucleotide sequence ID" value="NZ_JAODIW010000009.1"/>
</dbReference>
<reference evidence="3 4" key="1">
    <citation type="journal article" date="2019" name="Int. J. Syst. Evol. Microbiol.">
        <title>The Global Catalogue of Microorganisms (GCM) 10K type strain sequencing project: providing services to taxonomists for standard genome sequencing and annotation.</title>
        <authorList>
            <consortium name="The Broad Institute Genomics Platform"/>
            <consortium name="The Broad Institute Genome Sequencing Center for Infectious Disease"/>
            <person name="Wu L."/>
            <person name="Ma J."/>
        </authorList>
    </citation>
    <scope>NUCLEOTIDE SEQUENCE [LARGE SCALE GENOMIC DNA]</scope>
    <source>
        <strain evidence="3 4">CGMCC 1.12553</strain>
    </source>
</reference>
<evidence type="ECO:0000313" key="3">
    <source>
        <dbReference type="EMBL" id="MFC4357861.1"/>
    </source>
</evidence>
<gene>
    <name evidence="3" type="ORF">ACFO0N_07855</name>
</gene>
<evidence type="ECO:0000259" key="2">
    <source>
        <dbReference type="Pfam" id="PF00582"/>
    </source>
</evidence>
<dbReference type="Gene3D" id="3.40.50.620">
    <property type="entry name" value="HUPs"/>
    <property type="match status" value="1"/>
</dbReference>
<dbReference type="SUPFAM" id="SSF52402">
    <property type="entry name" value="Adenine nucleotide alpha hydrolases-like"/>
    <property type="match status" value="1"/>
</dbReference>
<dbReference type="CDD" id="cd00293">
    <property type="entry name" value="USP-like"/>
    <property type="match status" value="1"/>
</dbReference>
<dbReference type="PRINTS" id="PR01438">
    <property type="entry name" value="UNVRSLSTRESS"/>
</dbReference>
<organism evidence="3 4">
    <name type="scientific">Halobium salinum</name>
    <dbReference type="NCBI Taxonomy" id="1364940"/>
    <lineage>
        <taxon>Archaea</taxon>
        <taxon>Methanobacteriati</taxon>
        <taxon>Methanobacteriota</taxon>
        <taxon>Stenosarchaea group</taxon>
        <taxon>Halobacteria</taxon>
        <taxon>Halobacteriales</taxon>
        <taxon>Haloferacaceae</taxon>
        <taxon>Halobium</taxon>
    </lineage>
</organism>
<dbReference type="InterPro" id="IPR006015">
    <property type="entry name" value="Universal_stress_UspA"/>
</dbReference>
<dbReference type="EMBL" id="JBHSDS010000005">
    <property type="protein sequence ID" value="MFC4357861.1"/>
    <property type="molecule type" value="Genomic_DNA"/>
</dbReference>
<feature type="domain" description="UspA" evidence="2">
    <location>
        <begin position="1"/>
        <end position="138"/>
    </location>
</feature>
<dbReference type="Proteomes" id="UP001595921">
    <property type="component" value="Unassembled WGS sequence"/>
</dbReference>
<comment type="caution">
    <text evidence="3">The sequence shown here is derived from an EMBL/GenBank/DDBJ whole genome shotgun (WGS) entry which is preliminary data.</text>
</comment>
<name>A0ABD5PBM6_9EURY</name>
<dbReference type="PANTHER" id="PTHR46268">
    <property type="entry name" value="STRESS RESPONSE PROTEIN NHAX"/>
    <property type="match status" value="1"/>
</dbReference>
<protein>
    <submittedName>
        <fullName evidence="3">Universal stress protein</fullName>
    </submittedName>
</protein>
<dbReference type="InterPro" id="IPR014729">
    <property type="entry name" value="Rossmann-like_a/b/a_fold"/>
</dbReference>
<accession>A0ABD5PBM6</accession>
<evidence type="ECO:0000313" key="4">
    <source>
        <dbReference type="Proteomes" id="UP001595921"/>
    </source>
</evidence>
<dbReference type="Pfam" id="PF00582">
    <property type="entry name" value="Usp"/>
    <property type="match status" value="1"/>
</dbReference>
<evidence type="ECO:0000256" key="1">
    <source>
        <dbReference type="ARBA" id="ARBA00008791"/>
    </source>
</evidence>
<dbReference type="InterPro" id="IPR006016">
    <property type="entry name" value="UspA"/>
</dbReference>
<dbReference type="PANTHER" id="PTHR46268:SF6">
    <property type="entry name" value="UNIVERSAL STRESS PROTEIN UP12"/>
    <property type="match status" value="1"/>
</dbReference>
<proteinExistence type="inferred from homology"/>
<keyword evidence="4" id="KW-1185">Reference proteome</keyword>
<sequence length="139" mass="15090">MYDTILVPVDGSDPSNRAVEHAFELAERFDAAIHAIHVVDTHRYGEPALSSTELVVDELEARGHDLLEELMDRADNIGVAVEPRVCHGDPADEIVAHADAVDADLVVVGFQGQSHRRPGRLGSVADRVLRSVDRPVLVA</sequence>
<dbReference type="AlphaFoldDB" id="A0ABD5PBM6"/>